<proteinExistence type="predicted"/>
<reference evidence="2" key="1">
    <citation type="submission" date="2020-02" db="EMBL/GenBank/DDBJ databases">
        <authorList>
            <person name="Meier V. D."/>
        </authorList>
    </citation>
    <scope>NUCLEOTIDE SEQUENCE</scope>
    <source>
        <strain evidence="2">AVDCRST_MAG11</strain>
    </source>
</reference>
<evidence type="ECO:0000256" key="1">
    <source>
        <dbReference type="SAM" id="MobiDB-lite"/>
    </source>
</evidence>
<feature type="region of interest" description="Disordered" evidence="1">
    <location>
        <begin position="10"/>
        <end position="31"/>
    </location>
</feature>
<dbReference type="EMBL" id="CADCTU010000455">
    <property type="protein sequence ID" value="CAA9319637.1"/>
    <property type="molecule type" value="Genomic_DNA"/>
</dbReference>
<feature type="region of interest" description="Disordered" evidence="1">
    <location>
        <begin position="135"/>
        <end position="229"/>
    </location>
</feature>
<feature type="compositionally biased region" description="Basic and acidic residues" evidence="1">
    <location>
        <begin position="382"/>
        <end position="392"/>
    </location>
</feature>
<feature type="compositionally biased region" description="Basic residues" evidence="1">
    <location>
        <begin position="201"/>
        <end position="211"/>
    </location>
</feature>
<feature type="compositionally biased region" description="Basic and acidic residues" evidence="1">
    <location>
        <begin position="328"/>
        <end position="349"/>
    </location>
</feature>
<feature type="non-terminal residue" evidence="2">
    <location>
        <position position="1"/>
    </location>
</feature>
<gene>
    <name evidence="2" type="ORF">AVDCRST_MAG11-1935</name>
</gene>
<sequence length="489" mass="55619">VGLDQEVARRAAGRRGGGDAAAVARAAQPHRVRHRLDHRHGDLRAHRHRGVAARGPRARALDGHRGGGVRPRGALLRGARGDDPRRRQRLHLRLRLGGRARRVDDRLGPRPRVRALHRHGGRRLVGLLRELPARLRPLPPARAHRRPGHDGGGGRRHRRRRRLQPPRGAHRARRRRAARRRHPAVGERQHRPRRDEGRGAPRLHRRGRRVRAAREPHPLHPGQRGRVRPLRLERRAARGRRDVLRLHRLRRGEHRRPGGAPPAARHARGDPRLARRVHGALHRGRDRAHRHRPLPAPQRRRPDRRGDRRHGAHLAQPGDQGLGPLRPVQHDARPAPRPDAHLLRDEPRRAPPRRLRPRAPPLPHAAREHRAHRRGGRRRGGRAPDRRAQPAREHRHAARLLARVRGHRRAAPHRAGPRAPLPHAVGAVGARVRRGGLHPPDGRPPLGHVGAAHRLARGRPRALFRLRTAPRRAAARDRRRARHVAAPRL</sequence>
<dbReference type="AlphaFoldDB" id="A0A6J4L033"/>
<feature type="region of interest" description="Disordered" evidence="1">
    <location>
        <begin position="243"/>
        <end position="395"/>
    </location>
</feature>
<feature type="compositionally biased region" description="Basic and acidic residues" evidence="1">
    <location>
        <begin position="184"/>
        <end position="199"/>
    </location>
</feature>
<name>A0A6J4L033_9BACT</name>
<feature type="compositionally biased region" description="Basic residues" evidence="1">
    <location>
        <begin position="367"/>
        <end position="381"/>
    </location>
</feature>
<organism evidence="2">
    <name type="scientific">uncultured Gemmatimonadaceae bacterium</name>
    <dbReference type="NCBI Taxonomy" id="246130"/>
    <lineage>
        <taxon>Bacteria</taxon>
        <taxon>Pseudomonadati</taxon>
        <taxon>Gemmatimonadota</taxon>
        <taxon>Gemmatimonadia</taxon>
        <taxon>Gemmatimonadales</taxon>
        <taxon>Gemmatimonadaceae</taxon>
        <taxon>environmental samples</taxon>
    </lineage>
</organism>
<feature type="region of interest" description="Disordered" evidence="1">
    <location>
        <begin position="45"/>
        <end position="87"/>
    </location>
</feature>
<feature type="compositionally biased region" description="Basic residues" evidence="1">
    <location>
        <begin position="274"/>
        <end position="312"/>
    </location>
</feature>
<feature type="non-terminal residue" evidence="2">
    <location>
        <position position="489"/>
    </location>
</feature>
<evidence type="ECO:0000313" key="2">
    <source>
        <dbReference type="EMBL" id="CAA9319637.1"/>
    </source>
</evidence>
<accession>A0A6J4L033</accession>
<protein>
    <submittedName>
        <fullName evidence="2">Uncharacterized amino acid permease, GabP family</fullName>
    </submittedName>
</protein>
<feature type="compositionally biased region" description="Basic residues" evidence="1">
    <location>
        <begin position="154"/>
        <end position="183"/>
    </location>
</feature>